<evidence type="ECO:0000256" key="2">
    <source>
        <dbReference type="ARBA" id="ARBA00022475"/>
    </source>
</evidence>
<dbReference type="Proteomes" id="UP000215059">
    <property type="component" value="Unassembled WGS sequence"/>
</dbReference>
<evidence type="ECO:0000313" key="7">
    <source>
        <dbReference type="EMBL" id="OYD58657.1"/>
    </source>
</evidence>
<dbReference type="EMBL" id="NOII01000001">
    <property type="protein sequence ID" value="OYD58657.1"/>
    <property type="molecule type" value="Genomic_DNA"/>
</dbReference>
<keyword evidence="2" id="KW-1003">Cell membrane</keyword>
<gene>
    <name evidence="7" type="ORF">CGZ90_01785</name>
</gene>
<keyword evidence="8" id="KW-1185">Reference proteome</keyword>
<feature type="transmembrane region" description="Helical" evidence="6">
    <location>
        <begin position="104"/>
        <end position="128"/>
    </location>
</feature>
<evidence type="ECO:0000313" key="8">
    <source>
        <dbReference type="Proteomes" id="UP000215059"/>
    </source>
</evidence>
<evidence type="ECO:0008006" key="9">
    <source>
        <dbReference type="Google" id="ProtNLM"/>
    </source>
</evidence>
<comment type="subcellular location">
    <subcellularLocation>
        <location evidence="1">Cell membrane</location>
        <topology evidence="1">Multi-pass membrane protein</topology>
    </subcellularLocation>
</comment>
<dbReference type="AlphaFoldDB" id="A0A235FCH3"/>
<keyword evidence="3 6" id="KW-0812">Transmembrane</keyword>
<dbReference type="Pfam" id="PF03788">
    <property type="entry name" value="LrgA"/>
    <property type="match status" value="1"/>
</dbReference>
<dbReference type="PANTHER" id="PTHR33931:SF2">
    <property type="entry name" value="HOLIN-LIKE PROTEIN CIDA"/>
    <property type="match status" value="1"/>
</dbReference>
<accession>A0A235FCH3</accession>
<feature type="transmembrane region" description="Helical" evidence="6">
    <location>
        <begin position="44"/>
        <end position="65"/>
    </location>
</feature>
<evidence type="ECO:0000256" key="3">
    <source>
        <dbReference type="ARBA" id="ARBA00022692"/>
    </source>
</evidence>
<comment type="caution">
    <text evidence="7">The sequence shown here is derived from an EMBL/GenBank/DDBJ whole genome shotgun (WGS) entry which is preliminary data.</text>
</comment>
<dbReference type="GO" id="GO:0005886">
    <property type="term" value="C:plasma membrane"/>
    <property type="evidence" value="ECO:0007669"/>
    <property type="project" value="UniProtKB-SubCell"/>
</dbReference>
<reference evidence="7 8" key="1">
    <citation type="submission" date="2017-07" db="EMBL/GenBank/DDBJ databases">
        <title>Fictibacillus sp. nov. GDSW-R2A3 Genome sequencing and assembly.</title>
        <authorList>
            <person name="Mayilraj S."/>
        </authorList>
    </citation>
    <scope>NUCLEOTIDE SEQUENCE [LARGE SCALE GENOMIC DNA]</scope>
    <source>
        <strain evidence="7 8">GDSW-R2A3</strain>
    </source>
</reference>
<evidence type="ECO:0000256" key="5">
    <source>
        <dbReference type="ARBA" id="ARBA00023136"/>
    </source>
</evidence>
<feature type="transmembrane region" description="Helical" evidence="6">
    <location>
        <begin position="77"/>
        <end position="98"/>
    </location>
</feature>
<evidence type="ECO:0000256" key="4">
    <source>
        <dbReference type="ARBA" id="ARBA00022989"/>
    </source>
</evidence>
<dbReference type="OrthoDB" id="3176438at2"/>
<feature type="transmembrane region" description="Helical" evidence="6">
    <location>
        <begin position="18"/>
        <end position="38"/>
    </location>
</feature>
<proteinExistence type="predicted"/>
<organism evidence="7 8">
    <name type="scientific">Fictibacillus aquaticus</name>
    <dbReference type="NCBI Taxonomy" id="2021314"/>
    <lineage>
        <taxon>Bacteria</taxon>
        <taxon>Bacillati</taxon>
        <taxon>Bacillota</taxon>
        <taxon>Bacilli</taxon>
        <taxon>Bacillales</taxon>
        <taxon>Fictibacillaceae</taxon>
        <taxon>Fictibacillus</taxon>
    </lineage>
</organism>
<evidence type="ECO:0000256" key="6">
    <source>
        <dbReference type="SAM" id="Phobius"/>
    </source>
</evidence>
<keyword evidence="5 6" id="KW-0472">Membrane</keyword>
<keyword evidence="4 6" id="KW-1133">Transmembrane helix</keyword>
<evidence type="ECO:0000256" key="1">
    <source>
        <dbReference type="ARBA" id="ARBA00004651"/>
    </source>
</evidence>
<name>A0A235FCH3_9BACL</name>
<dbReference type="PANTHER" id="PTHR33931">
    <property type="entry name" value="HOLIN-LIKE PROTEIN CIDA-RELATED"/>
    <property type="match status" value="1"/>
</dbReference>
<dbReference type="InterPro" id="IPR005538">
    <property type="entry name" value="LrgA/CidA"/>
</dbReference>
<protein>
    <recommendedName>
        <fullName evidence="9">CidA/LrgA family protein</fullName>
    </recommendedName>
</protein>
<sequence>MSGITVYVHQEEVFIMRFFTVMLQVAFLYVFSLAGSMISKFLHLPLPGSLVGMALLFVMLSAGIIREQYVSEGCRFLLRYLPLFFIPITVGVIKYPFLLSLSGLKIAAVIFVSTAIMISFSGLIVLIFRKESSQNG</sequence>